<evidence type="ECO:0000313" key="3">
    <source>
        <dbReference type="EMBL" id="KAL1583372.1"/>
    </source>
</evidence>
<dbReference type="GeneID" id="96009498"/>
<feature type="region of interest" description="Disordered" evidence="2">
    <location>
        <begin position="395"/>
        <end position="698"/>
    </location>
</feature>
<feature type="compositionally biased region" description="Low complexity" evidence="2">
    <location>
        <begin position="487"/>
        <end position="503"/>
    </location>
</feature>
<dbReference type="EMBL" id="JAAQHG020000036">
    <property type="protein sequence ID" value="KAL1583372.1"/>
    <property type="molecule type" value="Genomic_DNA"/>
</dbReference>
<evidence type="ECO:0000313" key="4">
    <source>
        <dbReference type="Proteomes" id="UP000803884"/>
    </source>
</evidence>
<feature type="coiled-coil region" evidence="1">
    <location>
        <begin position="310"/>
        <end position="358"/>
    </location>
</feature>
<feature type="compositionally biased region" description="Polar residues" evidence="2">
    <location>
        <begin position="402"/>
        <end position="411"/>
    </location>
</feature>
<feature type="compositionally biased region" description="Low complexity" evidence="2">
    <location>
        <begin position="134"/>
        <end position="156"/>
    </location>
</feature>
<feature type="compositionally biased region" description="Polar residues" evidence="2">
    <location>
        <begin position="168"/>
        <end position="186"/>
    </location>
</feature>
<keyword evidence="1" id="KW-0175">Coiled coil</keyword>
<name>A0AB34KHX0_9PEZI</name>
<organism evidence="3 4">
    <name type="scientific">Cladosporium halotolerans</name>
    <dbReference type="NCBI Taxonomy" id="1052096"/>
    <lineage>
        <taxon>Eukaryota</taxon>
        <taxon>Fungi</taxon>
        <taxon>Dikarya</taxon>
        <taxon>Ascomycota</taxon>
        <taxon>Pezizomycotina</taxon>
        <taxon>Dothideomycetes</taxon>
        <taxon>Dothideomycetidae</taxon>
        <taxon>Cladosporiales</taxon>
        <taxon>Cladosporiaceae</taxon>
        <taxon>Cladosporium</taxon>
    </lineage>
</organism>
<evidence type="ECO:0000256" key="2">
    <source>
        <dbReference type="SAM" id="MobiDB-lite"/>
    </source>
</evidence>
<feature type="compositionally biased region" description="Polar residues" evidence="2">
    <location>
        <begin position="545"/>
        <end position="570"/>
    </location>
</feature>
<evidence type="ECO:0000256" key="1">
    <source>
        <dbReference type="SAM" id="Coils"/>
    </source>
</evidence>
<feature type="compositionally biased region" description="Pro residues" evidence="2">
    <location>
        <begin position="646"/>
        <end position="657"/>
    </location>
</feature>
<proteinExistence type="predicted"/>
<accession>A0AB34KHX0</accession>
<feature type="compositionally biased region" description="Basic and acidic residues" evidence="2">
    <location>
        <begin position="603"/>
        <end position="617"/>
    </location>
</feature>
<sequence length="698" mass="75400">MSDLGGGRASNGGARTGGPVPVSTGTPTGLKTPRDVMRNRQEREARRQEEAKLEEQRRAQLAQEKRYSAERRAAGLSGYDPQSQYAADPAAQQGGVPGSRHSGSGFVASGADYGVPTGRTVAGDSGYVSGGPSAGPSASGPSRRAASSSVAQDQPRPAQPPAGHSRRPLSQSAPASRQPSNSQQQAGPGAHSSGAPPVQPPPPLNVGEGQQGSRSSSFPHAFERWEQLSSHWEGLTSYWLRKLESDAEDIQRNVPSASAMSRQITDLSAAGANLFHAVVELQRLRASSERKFQRWFFETRADTERNSEVRAQLEEQIQGERIERQKAAKQRVESDIAAENARREVAEMRRELMISKEEARRAWEELGRRNQESLDLAESLKAGRVTVVSGVQVVPYFGGPSRTGSANQQRPSTREGMPYGGTPGATSAGAAGLQSPGEEDYYQEEHSPTNTDPFTESKSMHHDQDVSSLAAGTYQPYPLGSPHDGETSATSGASAQTAFQTAGHRPGSADRRPVSSGQLGVPRNQMPIVSSDGQFYHHQPEDTYLHSSQPHPSDFNPQDLHQQSSYITSEGDTDYPVDQPSGYRRTAPHHSPIDEEDDYDTAADIRREAELAARYRSSDAVGGQILPEAAPTIPATSAQAMASYEPSPPDQHQPPGPDYEGEGYGDWDTLRTAHHHPTRLSDVLEEEEERSSRRTAGE</sequence>
<dbReference type="RefSeq" id="XP_069226479.1">
    <property type="nucleotide sequence ID" value="XM_069376660.1"/>
</dbReference>
<dbReference type="Proteomes" id="UP000803884">
    <property type="component" value="Unassembled WGS sequence"/>
</dbReference>
<feature type="compositionally biased region" description="Polar residues" evidence="2">
    <location>
        <begin position="448"/>
        <end position="457"/>
    </location>
</feature>
<feature type="compositionally biased region" description="Basic and acidic residues" evidence="2">
    <location>
        <begin position="32"/>
        <end position="73"/>
    </location>
</feature>
<feature type="compositionally biased region" description="Gly residues" evidence="2">
    <location>
        <begin position="1"/>
        <end position="16"/>
    </location>
</feature>
<keyword evidence="4" id="KW-1185">Reference proteome</keyword>
<feature type="region of interest" description="Disordered" evidence="2">
    <location>
        <begin position="1"/>
        <end position="220"/>
    </location>
</feature>
<comment type="caution">
    <text evidence="3">The sequence shown here is derived from an EMBL/GenBank/DDBJ whole genome shotgun (WGS) entry which is preliminary data.</text>
</comment>
<protein>
    <submittedName>
        <fullName evidence="3">Uncharacterized protein</fullName>
    </submittedName>
</protein>
<reference evidence="3 4" key="1">
    <citation type="journal article" date="2020" name="Microbiol. Resour. Announc.">
        <title>Draft Genome Sequence of a Cladosporium Species Isolated from the Mesophotic Ascidian Didemnum maculosum.</title>
        <authorList>
            <person name="Gioti A."/>
            <person name="Siaperas R."/>
            <person name="Nikolaivits E."/>
            <person name="Le Goff G."/>
            <person name="Ouazzani J."/>
            <person name="Kotoulas G."/>
            <person name="Topakas E."/>
        </authorList>
    </citation>
    <scope>NUCLEOTIDE SEQUENCE [LARGE SCALE GENOMIC DNA]</scope>
    <source>
        <strain evidence="3 4">TM138-S3</strain>
    </source>
</reference>
<gene>
    <name evidence="3" type="ORF">WHR41_08056</name>
</gene>
<dbReference type="AlphaFoldDB" id="A0AB34KHX0"/>